<feature type="non-terminal residue" evidence="4">
    <location>
        <position position="1"/>
    </location>
</feature>
<dbReference type="EMBL" id="JABANO010023940">
    <property type="protein sequence ID" value="KAF4722704.1"/>
    <property type="molecule type" value="Genomic_DNA"/>
</dbReference>
<keyword evidence="1" id="KW-1133">Transmembrane helix</keyword>
<proteinExistence type="predicted"/>
<evidence type="ECO:0000313" key="6">
    <source>
        <dbReference type="Proteomes" id="UP000553632"/>
    </source>
</evidence>
<protein>
    <submittedName>
        <fullName evidence="4">Uncharacterized protein</fullName>
    </submittedName>
</protein>
<dbReference type="EMBL" id="JABANP010001119">
    <property type="protein sequence ID" value="KAF4675451.1"/>
    <property type="molecule type" value="Genomic_DNA"/>
</dbReference>
<evidence type="ECO:0000313" key="7">
    <source>
        <dbReference type="Proteomes" id="UP000574390"/>
    </source>
</evidence>
<keyword evidence="1" id="KW-0472">Membrane</keyword>
<dbReference type="Proteomes" id="UP000541610">
    <property type="component" value="Unassembled WGS sequence"/>
</dbReference>
<evidence type="ECO:0000313" key="5">
    <source>
        <dbReference type="Proteomes" id="UP000541610"/>
    </source>
</evidence>
<feature type="transmembrane region" description="Helical" evidence="1">
    <location>
        <begin position="36"/>
        <end position="56"/>
    </location>
</feature>
<sequence length="332" mass="36072">IVPSIIFTIVVHLPAVLLALKYGSLGPVVSRDSVPAGLWSVLATIPGVLVFVYGLLGRGTNKGGFSIRVAATLVAVAIAWLIGTTDVVGYDMEGTLSSSILPVPYVRSAMVSEERGGNFGPPVPHTLDGRSALTFHVQAEGMPNPDHSMEGVWELNMPYSVNSDQRPRFLSFYHPRVDYLVWKLHTQEEVEKPGSLKPFLVELLCTCLAMPEKCGRLAERVLLPKENEGDPRRRLVHDGLGRRALVAFSRKWQVTDDKYGLYWWSSAGSAAITGVPAGLMVTLPQGWCPQSAYRNPIFRISAKAPITINEVSIGAITAGLIAKLLFGAGRRS</sequence>
<evidence type="ECO:0000256" key="1">
    <source>
        <dbReference type="SAM" id="Phobius"/>
    </source>
</evidence>
<dbReference type="EMBL" id="JABANM010004035">
    <property type="protein sequence ID" value="KAF4749859.1"/>
    <property type="molecule type" value="Genomic_DNA"/>
</dbReference>
<dbReference type="AlphaFoldDB" id="A0A7J6TWN8"/>
<dbReference type="Proteomes" id="UP000553632">
    <property type="component" value="Unassembled WGS sequence"/>
</dbReference>
<name>A0A7J6TWN8_PEROL</name>
<organism evidence="4 7">
    <name type="scientific">Perkinsus olseni</name>
    <name type="common">Perkinsus atlanticus</name>
    <dbReference type="NCBI Taxonomy" id="32597"/>
    <lineage>
        <taxon>Eukaryota</taxon>
        <taxon>Sar</taxon>
        <taxon>Alveolata</taxon>
        <taxon>Perkinsozoa</taxon>
        <taxon>Perkinsea</taxon>
        <taxon>Perkinsida</taxon>
        <taxon>Perkinsidae</taxon>
        <taxon>Perkinsus</taxon>
    </lineage>
</organism>
<feature type="transmembrane region" description="Helical" evidence="1">
    <location>
        <begin position="65"/>
        <end position="83"/>
    </location>
</feature>
<feature type="transmembrane region" description="Helical" evidence="1">
    <location>
        <begin position="5"/>
        <end position="24"/>
    </location>
</feature>
<evidence type="ECO:0000313" key="4">
    <source>
        <dbReference type="EMBL" id="KAF4749859.1"/>
    </source>
</evidence>
<dbReference type="OrthoDB" id="10505613at2759"/>
<keyword evidence="6" id="KW-1185">Reference proteome</keyword>
<reference evidence="5 6" key="1">
    <citation type="submission" date="2020-04" db="EMBL/GenBank/DDBJ databases">
        <title>Perkinsus olseni comparative genomics.</title>
        <authorList>
            <person name="Bogema D.R."/>
        </authorList>
    </citation>
    <scope>NUCLEOTIDE SEQUENCE [LARGE SCALE GENOMIC DNA]</scope>
    <source>
        <strain evidence="2">00978-12</strain>
        <strain evidence="4">ATCC PRA-205</strain>
        <strain evidence="3 6">ATCC PRA-207</strain>
    </source>
</reference>
<keyword evidence="1" id="KW-0812">Transmembrane</keyword>
<comment type="caution">
    <text evidence="4">The sequence shown here is derived from an EMBL/GenBank/DDBJ whole genome shotgun (WGS) entry which is preliminary data.</text>
</comment>
<accession>A0A7J6TWN8</accession>
<evidence type="ECO:0000313" key="3">
    <source>
        <dbReference type="EMBL" id="KAF4722704.1"/>
    </source>
</evidence>
<dbReference type="Proteomes" id="UP000574390">
    <property type="component" value="Unassembled WGS sequence"/>
</dbReference>
<evidence type="ECO:0000313" key="2">
    <source>
        <dbReference type="EMBL" id="KAF4675451.1"/>
    </source>
</evidence>
<gene>
    <name evidence="2" type="ORF">FOZ60_000987</name>
    <name evidence="4" type="ORF">FOZ62_022756</name>
    <name evidence="3" type="ORF">FOZ63_029187</name>
</gene>